<protein>
    <recommendedName>
        <fullName evidence="3">Polysaccharide deacetylase</fullName>
    </recommendedName>
</protein>
<dbReference type="Proteomes" id="UP000050360">
    <property type="component" value="Unassembled WGS sequence"/>
</dbReference>
<reference evidence="1 2" key="1">
    <citation type="submission" date="2015-09" db="EMBL/GenBank/DDBJ databases">
        <title>A metagenomics-based metabolic model of nitrate-dependent anaerobic oxidation of methane by Methanoperedens-like archaea.</title>
        <authorList>
            <person name="Arshad A."/>
            <person name="Speth D.R."/>
            <person name="De Graaf R.M."/>
            <person name="Op Den Camp H.J."/>
            <person name="Jetten M.S."/>
            <person name="Welte C.U."/>
        </authorList>
    </citation>
    <scope>NUCLEOTIDE SEQUENCE [LARGE SCALE GENOMIC DNA]</scope>
</reference>
<dbReference type="Gene3D" id="3.20.20.370">
    <property type="entry name" value="Glycoside hydrolase/deacetylase"/>
    <property type="match status" value="1"/>
</dbReference>
<name>A0A0P7ZIE9_9EURY</name>
<gene>
    <name evidence="1" type="ORF">MPEBLZ_01918</name>
</gene>
<evidence type="ECO:0000313" key="2">
    <source>
        <dbReference type="Proteomes" id="UP000050360"/>
    </source>
</evidence>
<evidence type="ECO:0008006" key="3">
    <source>
        <dbReference type="Google" id="ProtNLM"/>
    </source>
</evidence>
<organism evidence="1 2">
    <name type="scientific">Candidatus Methanoperedens nitratireducens</name>
    <dbReference type="NCBI Taxonomy" id="1392998"/>
    <lineage>
        <taxon>Archaea</taxon>
        <taxon>Methanobacteriati</taxon>
        <taxon>Methanobacteriota</taxon>
        <taxon>Stenosarchaea group</taxon>
        <taxon>Methanomicrobia</taxon>
        <taxon>Methanosarcinales</taxon>
        <taxon>ANME-2 cluster</taxon>
        <taxon>Candidatus Methanoperedentaceae</taxon>
        <taxon>Candidatus Methanoperedens</taxon>
    </lineage>
</organism>
<sequence>MTKKLFVVIGCDTDPLIEINEPNAFIKENVWDETIQSIVRLKEKIGIFEDKQGLSPKITWFLRSDQQINIQWNDWCYPVREYISLWNEQIKSGDEIGWHPHLWRYDELKNIWYQEINDNDWISSCLENGYHEISKLFRINSVKMGWCFHKNYTMNLVDSFGIKYDLSAIPGLMNSGNTCNIYDWKNTSADPYFPSKKDYRIRDDNPSNNHNIMEIPITNYTVPFFWRIFISKRNMAANIAKHPIFFRNIFNNIIWNQESLLNTYFHPCDIGEKDRLFSLNNFERNLNNIIEIARKKKLEVVFITPQEFGEKYCVVGNRKIIMV</sequence>
<accession>A0A0P7ZIE9</accession>
<dbReference type="EMBL" id="LKCM01000139">
    <property type="protein sequence ID" value="KPQ43535.1"/>
    <property type="molecule type" value="Genomic_DNA"/>
</dbReference>
<comment type="caution">
    <text evidence="1">The sequence shown here is derived from an EMBL/GenBank/DDBJ whole genome shotgun (WGS) entry which is preliminary data.</text>
</comment>
<evidence type="ECO:0000313" key="1">
    <source>
        <dbReference type="EMBL" id="KPQ43535.1"/>
    </source>
</evidence>
<dbReference type="AlphaFoldDB" id="A0A0P7ZIE9"/>
<proteinExistence type="predicted"/>